<dbReference type="AlphaFoldDB" id="Q07HW4"/>
<dbReference type="EMBL" id="CP000463">
    <property type="protein sequence ID" value="ABJ08470.1"/>
    <property type="molecule type" value="Genomic_DNA"/>
</dbReference>
<evidence type="ECO:0000313" key="2">
    <source>
        <dbReference type="EMBL" id="ABJ08470.1"/>
    </source>
</evidence>
<feature type="compositionally biased region" description="Basic and acidic residues" evidence="1">
    <location>
        <begin position="140"/>
        <end position="158"/>
    </location>
</feature>
<dbReference type="InterPro" id="IPR021513">
    <property type="entry name" value="Phage_RSL1_Orf186"/>
</dbReference>
<feature type="compositionally biased region" description="Low complexity" evidence="1">
    <location>
        <begin position="54"/>
        <end position="67"/>
    </location>
</feature>
<dbReference type="OrthoDB" id="9807263at2"/>
<feature type="compositionally biased region" description="Basic residues" evidence="1">
    <location>
        <begin position="8"/>
        <end position="20"/>
    </location>
</feature>
<feature type="region of interest" description="Disordered" evidence="1">
    <location>
        <begin position="1"/>
        <end position="88"/>
    </location>
</feature>
<organism evidence="2">
    <name type="scientific">Rhodopseudomonas palustris (strain BisA53)</name>
    <dbReference type="NCBI Taxonomy" id="316055"/>
    <lineage>
        <taxon>Bacteria</taxon>
        <taxon>Pseudomonadati</taxon>
        <taxon>Pseudomonadota</taxon>
        <taxon>Alphaproteobacteria</taxon>
        <taxon>Hyphomicrobiales</taxon>
        <taxon>Nitrobacteraceae</taxon>
        <taxon>Rhodopseudomonas</taxon>
    </lineage>
</organism>
<dbReference type="eggNOG" id="ENOG5032RRR">
    <property type="taxonomic scope" value="Bacteria"/>
</dbReference>
<dbReference type="STRING" id="316055.RPE_4550"/>
<proteinExistence type="predicted"/>
<dbReference type="KEGG" id="rpe:RPE_4550"/>
<accession>Q07HW4</accession>
<dbReference type="HOGENOM" id="CLU_130837_0_0_5"/>
<gene>
    <name evidence="2" type="ordered locus">RPE_4550</name>
</gene>
<reference evidence="2" key="1">
    <citation type="submission" date="2006-09" db="EMBL/GenBank/DDBJ databases">
        <title>Complete sequence of Rhodopseudomonas palustris BisA53.</title>
        <authorList>
            <consortium name="US DOE Joint Genome Institute"/>
            <person name="Copeland A."/>
            <person name="Lucas S."/>
            <person name="Lapidus A."/>
            <person name="Barry K."/>
            <person name="Detter J.C."/>
            <person name="Glavina del Rio T."/>
            <person name="Hammon N."/>
            <person name="Israni S."/>
            <person name="Dalin E."/>
            <person name="Tice H."/>
            <person name="Pitluck S."/>
            <person name="Chain P."/>
            <person name="Malfatti S."/>
            <person name="Shin M."/>
            <person name="Vergez L."/>
            <person name="Schmutz J."/>
            <person name="Larimer F."/>
            <person name="Land M."/>
            <person name="Hauser L."/>
            <person name="Pelletier D.A."/>
            <person name="Kyrpides N."/>
            <person name="Kim E."/>
            <person name="Harwood C.S."/>
            <person name="Oda Y."/>
            <person name="Richardson P."/>
        </authorList>
    </citation>
    <scope>NUCLEOTIDE SEQUENCE [LARGE SCALE GENOMIC DNA]</scope>
    <source>
        <strain evidence="2">BisA53</strain>
    </source>
</reference>
<protein>
    <recommendedName>
        <fullName evidence="3">DUF3175 domain-containing protein</fullName>
    </recommendedName>
</protein>
<evidence type="ECO:0000256" key="1">
    <source>
        <dbReference type="SAM" id="MobiDB-lite"/>
    </source>
</evidence>
<feature type="compositionally biased region" description="Basic residues" evidence="1">
    <location>
        <begin position="34"/>
        <end position="53"/>
    </location>
</feature>
<dbReference type="Pfam" id="PF11373">
    <property type="entry name" value="DUF3175"/>
    <property type="match status" value="1"/>
</dbReference>
<feature type="region of interest" description="Disordered" evidence="1">
    <location>
        <begin position="132"/>
        <end position="158"/>
    </location>
</feature>
<evidence type="ECO:0008006" key="3">
    <source>
        <dbReference type="Google" id="ProtNLM"/>
    </source>
</evidence>
<sequence length="158" mass="17307">MAASTARKTSRKTTPRKSPGRKSASSKPASGKTAPRKTAARKTAAKSAARKTPRTSPSSSSGQSAKRSAPKRWSQRVTDSSDALDLKQGVFKLSDPKKIAASLKRSAERSDRRKTGAYRSALSMLTFYINRAGKNLPQTQRDRLQRAKDELKRQFGRA</sequence>
<name>Q07HW4_RHOP5</name>